<dbReference type="EMBL" id="CAJJDN010000129">
    <property type="protein sequence ID" value="CAD8121064.1"/>
    <property type="molecule type" value="Genomic_DNA"/>
</dbReference>
<gene>
    <name evidence="1" type="ORF">PSON_ATCC_30995.1.T1290162</name>
</gene>
<evidence type="ECO:0000313" key="2">
    <source>
        <dbReference type="Proteomes" id="UP000692954"/>
    </source>
</evidence>
<dbReference type="PANTHER" id="PTHR33706:SF1">
    <property type="entry name" value="TPR REPEAT PROTEIN"/>
    <property type="match status" value="1"/>
</dbReference>
<keyword evidence="2" id="KW-1185">Reference proteome</keyword>
<name>A0A8S1R135_9CILI</name>
<reference evidence="1" key="1">
    <citation type="submission" date="2021-01" db="EMBL/GenBank/DDBJ databases">
        <authorList>
            <consortium name="Genoscope - CEA"/>
            <person name="William W."/>
        </authorList>
    </citation>
    <scope>NUCLEOTIDE SEQUENCE</scope>
</reference>
<dbReference type="OrthoDB" id="319878at2759"/>
<accession>A0A8S1R135</accession>
<comment type="caution">
    <text evidence="1">The sequence shown here is derived from an EMBL/GenBank/DDBJ whole genome shotgun (WGS) entry which is preliminary data.</text>
</comment>
<dbReference type="Proteomes" id="UP000692954">
    <property type="component" value="Unassembled WGS sequence"/>
</dbReference>
<sequence>MNFDRDFTQNQLINDQPQEIISEYNGEVWYRMLLIKNKFKVIQNQNEIKYITDDGTILRIEEIKDQSKSIEIMTNFEQIQHLSWYGRYGKKFQKIGKWKIAWKGEILQDAGGEYCDDGKRQGQWKEVIKNYWSKAQVYEVGKYENDKRKGYWKYIYGNTEIDGGFYNEQGYKNGKWIDLNDNYWDWSQVTFHGDYQDNKRIGNWDIKLRGELMQEISQNNIQWQWFI</sequence>
<protein>
    <submittedName>
        <fullName evidence="1">Uncharacterized protein</fullName>
    </submittedName>
</protein>
<dbReference type="PANTHER" id="PTHR33706">
    <property type="entry name" value="MORN VARIANT REPEAT PROTEIN"/>
    <property type="match status" value="1"/>
</dbReference>
<organism evidence="1 2">
    <name type="scientific">Paramecium sonneborni</name>
    <dbReference type="NCBI Taxonomy" id="65129"/>
    <lineage>
        <taxon>Eukaryota</taxon>
        <taxon>Sar</taxon>
        <taxon>Alveolata</taxon>
        <taxon>Ciliophora</taxon>
        <taxon>Intramacronucleata</taxon>
        <taxon>Oligohymenophorea</taxon>
        <taxon>Peniculida</taxon>
        <taxon>Parameciidae</taxon>
        <taxon>Paramecium</taxon>
    </lineage>
</organism>
<proteinExistence type="predicted"/>
<dbReference type="AlphaFoldDB" id="A0A8S1R135"/>
<evidence type="ECO:0000313" key="1">
    <source>
        <dbReference type="EMBL" id="CAD8121064.1"/>
    </source>
</evidence>